<name>A0ABR3QRZ7_9PLEO</name>
<organism evidence="3 4">
    <name type="scientific">Nothophoma quercina</name>
    <dbReference type="NCBI Taxonomy" id="749835"/>
    <lineage>
        <taxon>Eukaryota</taxon>
        <taxon>Fungi</taxon>
        <taxon>Dikarya</taxon>
        <taxon>Ascomycota</taxon>
        <taxon>Pezizomycotina</taxon>
        <taxon>Dothideomycetes</taxon>
        <taxon>Pleosporomycetidae</taxon>
        <taxon>Pleosporales</taxon>
        <taxon>Pleosporineae</taxon>
        <taxon>Didymellaceae</taxon>
        <taxon>Nothophoma</taxon>
    </lineage>
</organism>
<evidence type="ECO:0000256" key="2">
    <source>
        <dbReference type="SAM" id="MobiDB-lite"/>
    </source>
</evidence>
<protein>
    <submittedName>
        <fullName evidence="3">Uncharacterized protein</fullName>
    </submittedName>
</protein>
<keyword evidence="4" id="KW-1185">Reference proteome</keyword>
<reference evidence="3 4" key="1">
    <citation type="submission" date="2024-02" db="EMBL/GenBank/DDBJ databases">
        <title>De novo assembly and annotation of 12 fungi associated with fruit tree decline syndrome in Ontario, Canada.</title>
        <authorList>
            <person name="Sulman M."/>
            <person name="Ellouze W."/>
            <person name="Ilyukhin E."/>
        </authorList>
    </citation>
    <scope>NUCLEOTIDE SEQUENCE [LARGE SCALE GENOMIC DNA]</scope>
    <source>
        <strain evidence="3 4">M97-236</strain>
    </source>
</reference>
<dbReference type="EMBL" id="JAKIXB020000034">
    <property type="protein sequence ID" value="KAL1594768.1"/>
    <property type="molecule type" value="Genomic_DNA"/>
</dbReference>
<keyword evidence="1" id="KW-0175">Coiled coil</keyword>
<proteinExistence type="predicted"/>
<dbReference type="Proteomes" id="UP001521222">
    <property type="component" value="Unassembled WGS sequence"/>
</dbReference>
<sequence length="212" mass="23259">MAPNTSRKTRLLPTRERAPGLTPPPSGKHIDGCDRIGGFHDGLYELFNSTKRDSTTNITVPSEKDLATVLEQDDSIAAAKSDAARIIEDCRAKIDELNAQFNDDRARKRQRRSEDLEAVDTKDCIGSALLNPSSVLVQMLQEKQQSDDGDATVPIDPSGASCCPGCMHASTTEPLYEERYALAKGDGDGRYSWFTRSKEKVVLIARKVFGKA</sequence>
<accession>A0ABR3QRZ7</accession>
<feature type="region of interest" description="Disordered" evidence="2">
    <location>
        <begin position="1"/>
        <end position="31"/>
    </location>
</feature>
<evidence type="ECO:0000313" key="3">
    <source>
        <dbReference type="EMBL" id="KAL1594768.1"/>
    </source>
</evidence>
<gene>
    <name evidence="3" type="ORF">SLS59_008581</name>
</gene>
<comment type="caution">
    <text evidence="3">The sequence shown here is derived from an EMBL/GenBank/DDBJ whole genome shotgun (WGS) entry which is preliminary data.</text>
</comment>
<evidence type="ECO:0000313" key="4">
    <source>
        <dbReference type="Proteomes" id="UP001521222"/>
    </source>
</evidence>
<feature type="coiled-coil region" evidence="1">
    <location>
        <begin position="80"/>
        <end position="107"/>
    </location>
</feature>
<evidence type="ECO:0000256" key="1">
    <source>
        <dbReference type="SAM" id="Coils"/>
    </source>
</evidence>